<dbReference type="STRING" id="450851.PHZ_c1199"/>
<reference evidence="2 3" key="1">
    <citation type="journal article" date="2008" name="BMC Genomics">
        <title>Complete genome of Phenylobacterium zucineum - a novel facultative intracellular bacterium isolated from human erythroleukemia cell line K562.</title>
        <authorList>
            <person name="Luo Y."/>
            <person name="Xu X."/>
            <person name="Ding Z."/>
            <person name="Liu Z."/>
            <person name="Zhang B."/>
            <person name="Yan Z."/>
            <person name="Sun J."/>
            <person name="Hu S."/>
            <person name="Hu X."/>
        </authorList>
    </citation>
    <scope>NUCLEOTIDE SEQUENCE [LARGE SCALE GENOMIC DNA]</scope>
    <source>
        <strain evidence="2 3">HLK1</strain>
    </source>
</reference>
<evidence type="ECO:0000313" key="2">
    <source>
        <dbReference type="EMBL" id="ACG77613.1"/>
    </source>
</evidence>
<dbReference type="CDD" id="cd00732">
    <property type="entry name" value="CheW"/>
    <property type="match status" value="1"/>
</dbReference>
<dbReference type="SMART" id="SM00260">
    <property type="entry name" value="CheW"/>
    <property type="match status" value="1"/>
</dbReference>
<dbReference type="Gene3D" id="2.40.50.180">
    <property type="entry name" value="CheA-289, Domain 4"/>
    <property type="match status" value="1"/>
</dbReference>
<dbReference type="HOGENOM" id="CLU_048995_3_4_5"/>
<organism evidence="2 3">
    <name type="scientific">Phenylobacterium zucineum (strain HLK1)</name>
    <dbReference type="NCBI Taxonomy" id="450851"/>
    <lineage>
        <taxon>Bacteria</taxon>
        <taxon>Pseudomonadati</taxon>
        <taxon>Pseudomonadota</taxon>
        <taxon>Alphaproteobacteria</taxon>
        <taxon>Caulobacterales</taxon>
        <taxon>Caulobacteraceae</taxon>
        <taxon>Phenylobacterium</taxon>
    </lineage>
</organism>
<dbReference type="KEGG" id="pzu:PHZ_c1199"/>
<gene>
    <name evidence="2" type="primary">cheW1</name>
    <name evidence="2" type="ordered locus">PHZ_c1199</name>
</gene>
<protein>
    <submittedName>
        <fullName evidence="2">Chemotaxis protein</fullName>
    </submittedName>
</protein>
<dbReference type="InterPro" id="IPR039315">
    <property type="entry name" value="CheW"/>
</dbReference>
<dbReference type="EMBL" id="CP000747">
    <property type="protein sequence ID" value="ACG77613.1"/>
    <property type="molecule type" value="Genomic_DNA"/>
</dbReference>
<evidence type="ECO:0000313" key="3">
    <source>
        <dbReference type="Proteomes" id="UP000001868"/>
    </source>
</evidence>
<proteinExistence type="predicted"/>
<dbReference type="OrthoDB" id="9794382at2"/>
<dbReference type="eggNOG" id="COG0835">
    <property type="taxonomic scope" value="Bacteria"/>
</dbReference>
<dbReference type="InterPro" id="IPR036061">
    <property type="entry name" value="CheW-like_dom_sf"/>
</dbReference>
<dbReference type="AlphaFoldDB" id="B4R8I6"/>
<dbReference type="Pfam" id="PF01584">
    <property type="entry name" value="CheW"/>
    <property type="match status" value="1"/>
</dbReference>
<feature type="domain" description="CheW-like" evidence="1">
    <location>
        <begin position="12"/>
        <end position="152"/>
    </location>
</feature>
<dbReference type="GO" id="GO:0006935">
    <property type="term" value="P:chemotaxis"/>
    <property type="evidence" value="ECO:0007669"/>
    <property type="project" value="InterPro"/>
</dbReference>
<dbReference type="GO" id="GO:0005829">
    <property type="term" value="C:cytosol"/>
    <property type="evidence" value="ECO:0007669"/>
    <property type="project" value="TreeGrafter"/>
</dbReference>
<dbReference type="GO" id="GO:0007165">
    <property type="term" value="P:signal transduction"/>
    <property type="evidence" value="ECO:0007669"/>
    <property type="project" value="InterPro"/>
</dbReference>
<dbReference type="PANTHER" id="PTHR22617">
    <property type="entry name" value="CHEMOTAXIS SENSOR HISTIDINE KINASE-RELATED"/>
    <property type="match status" value="1"/>
</dbReference>
<dbReference type="SUPFAM" id="SSF50341">
    <property type="entry name" value="CheW-like"/>
    <property type="match status" value="1"/>
</dbReference>
<evidence type="ECO:0000259" key="1">
    <source>
        <dbReference type="PROSITE" id="PS50851"/>
    </source>
</evidence>
<name>B4R8I6_PHEZH</name>
<dbReference type="PROSITE" id="PS50851">
    <property type="entry name" value="CHEW"/>
    <property type="match status" value="1"/>
</dbReference>
<dbReference type="Gene3D" id="2.30.30.40">
    <property type="entry name" value="SH3 Domains"/>
    <property type="match status" value="1"/>
</dbReference>
<dbReference type="Proteomes" id="UP000001868">
    <property type="component" value="Chromosome"/>
</dbReference>
<dbReference type="RefSeq" id="WP_012521758.1">
    <property type="nucleotide sequence ID" value="NC_011144.1"/>
</dbReference>
<keyword evidence="3" id="KW-1185">Reference proteome</keyword>
<sequence>MTRQAPPVRDLPAELISIRVGDQLFALDIMVVREIRGWSASTPLPQAPAYVLGMINLRGTVLPVLDLASRLGLPPSRPDSSSVVVVAEFGARPVGLLVSAVCDIITVAPEQVQTAPDLGDLGESAVVQGVITLENEIVTLLDLNAAWPEALLAA</sequence>
<dbReference type="InterPro" id="IPR002545">
    <property type="entry name" value="CheW-lke_dom"/>
</dbReference>
<dbReference type="PANTHER" id="PTHR22617:SF23">
    <property type="entry name" value="CHEMOTAXIS PROTEIN CHEW"/>
    <property type="match status" value="1"/>
</dbReference>
<accession>B4R8I6</accession>